<evidence type="ECO:0000256" key="1">
    <source>
        <dbReference type="ARBA" id="ARBA00023002"/>
    </source>
</evidence>
<organism evidence="5 6">
    <name type="scientific">Heracleum sosnowskyi</name>
    <dbReference type="NCBI Taxonomy" id="360622"/>
    <lineage>
        <taxon>Eukaryota</taxon>
        <taxon>Viridiplantae</taxon>
        <taxon>Streptophyta</taxon>
        <taxon>Embryophyta</taxon>
        <taxon>Tracheophyta</taxon>
        <taxon>Spermatophyta</taxon>
        <taxon>Magnoliopsida</taxon>
        <taxon>eudicotyledons</taxon>
        <taxon>Gunneridae</taxon>
        <taxon>Pentapetalae</taxon>
        <taxon>asterids</taxon>
        <taxon>campanulids</taxon>
        <taxon>Apiales</taxon>
        <taxon>Apiaceae</taxon>
        <taxon>Apioideae</taxon>
        <taxon>apioid superclade</taxon>
        <taxon>Tordylieae</taxon>
        <taxon>Tordyliinae</taxon>
        <taxon>Heracleum</taxon>
    </lineage>
</organism>
<comment type="similarity">
    <text evidence="3">Belongs to the 3-hydroxybenzoate 6-hydroxylase family.</text>
</comment>
<dbReference type="EMBL" id="JAUIZM010000008">
    <property type="protein sequence ID" value="KAK1370355.1"/>
    <property type="molecule type" value="Genomic_DNA"/>
</dbReference>
<dbReference type="SUPFAM" id="SSF51905">
    <property type="entry name" value="FAD/NAD(P)-binding domain"/>
    <property type="match status" value="1"/>
</dbReference>
<reference evidence="5" key="1">
    <citation type="submission" date="2023-02" db="EMBL/GenBank/DDBJ databases">
        <title>Genome of toxic invasive species Heracleum sosnowskyi carries increased number of genes despite the absence of recent whole-genome duplications.</title>
        <authorList>
            <person name="Schelkunov M."/>
            <person name="Shtratnikova V."/>
            <person name="Makarenko M."/>
            <person name="Klepikova A."/>
            <person name="Omelchenko D."/>
            <person name="Novikova G."/>
            <person name="Obukhova E."/>
            <person name="Bogdanov V."/>
            <person name="Penin A."/>
            <person name="Logacheva M."/>
        </authorList>
    </citation>
    <scope>NUCLEOTIDE SEQUENCE</scope>
    <source>
        <strain evidence="5">Hsosn_3</strain>
        <tissue evidence="5">Leaf</tissue>
    </source>
</reference>
<comment type="caution">
    <text evidence="5">The sequence shown here is derived from an EMBL/GenBank/DDBJ whole genome shotgun (WGS) entry which is preliminary data.</text>
</comment>
<sequence>MEITEDIVIVGGGIAGLTTSLGLYRLGIKSMVLESSDGLRITGFAFMVWTNAWKALEALGIDDSIRQQHKQLHGVLATSLETGAASELSFEPSATQKGHEVRCVKRKILMETLVKELPTGTIRFSSKVVSIEDSGRLKLVHLADGTIIKAKVLVGCDGVNSVVAKFLGLKKPAFAGRSAFRGYADFDNAHEFEPRFLQYFGQGVKYGFLPCDDHTVYWFFTYTPSKNDREMEEDTLNMKQYVMDHLGEVPEKIRSVIENTKLNGIVSSPLRFRHPWELLWGNIHKDNVCVAGDALHPMTPDLGQGGCSALEDGIVLARCLAEVLKKKPSGKEGEGSDENEYMRIKMGLEKYANERKWRGFSLISTAYLIGFLQQNDGKLISFVRDKMLGGFLAGLLMKRADFDCGNLNGTT</sequence>
<dbReference type="Gene3D" id="3.50.50.60">
    <property type="entry name" value="FAD/NAD(P)-binding domain"/>
    <property type="match status" value="1"/>
</dbReference>
<gene>
    <name evidence="5" type="ORF">POM88_036447</name>
</gene>
<name>A0AAD8HN69_9APIA</name>
<evidence type="ECO:0000313" key="5">
    <source>
        <dbReference type="EMBL" id="KAK1370355.1"/>
    </source>
</evidence>
<keyword evidence="2" id="KW-0503">Monooxygenase</keyword>
<dbReference type="InterPro" id="IPR036188">
    <property type="entry name" value="FAD/NAD-bd_sf"/>
</dbReference>
<reference evidence="5" key="2">
    <citation type="submission" date="2023-05" db="EMBL/GenBank/DDBJ databases">
        <authorList>
            <person name="Schelkunov M.I."/>
        </authorList>
    </citation>
    <scope>NUCLEOTIDE SEQUENCE</scope>
    <source>
        <strain evidence="5">Hsosn_3</strain>
        <tissue evidence="5">Leaf</tissue>
    </source>
</reference>
<evidence type="ECO:0000313" key="6">
    <source>
        <dbReference type="Proteomes" id="UP001237642"/>
    </source>
</evidence>
<dbReference type="InterPro" id="IPR044560">
    <property type="entry name" value="MOase"/>
</dbReference>
<dbReference type="InterPro" id="IPR002938">
    <property type="entry name" value="FAD-bd"/>
</dbReference>
<dbReference type="PRINTS" id="PR00420">
    <property type="entry name" value="RNGMNOXGNASE"/>
</dbReference>
<feature type="domain" description="FAD-binding" evidence="4">
    <location>
        <begin position="6"/>
        <end position="325"/>
    </location>
</feature>
<protein>
    <submittedName>
        <fullName evidence="5">FAD-dependent urate hydroxylase-like</fullName>
    </submittedName>
</protein>
<dbReference type="Pfam" id="PF01494">
    <property type="entry name" value="FAD_binding_3"/>
    <property type="match status" value="1"/>
</dbReference>
<accession>A0AAD8HN69</accession>
<dbReference type="GO" id="GO:0071949">
    <property type="term" value="F:FAD binding"/>
    <property type="evidence" value="ECO:0007669"/>
    <property type="project" value="InterPro"/>
</dbReference>
<dbReference type="Proteomes" id="UP001237642">
    <property type="component" value="Unassembled WGS sequence"/>
</dbReference>
<dbReference type="AlphaFoldDB" id="A0AAD8HN69"/>
<dbReference type="GO" id="GO:0004497">
    <property type="term" value="F:monooxygenase activity"/>
    <property type="evidence" value="ECO:0007669"/>
    <property type="project" value="UniProtKB-KW"/>
</dbReference>
<keyword evidence="1" id="KW-0560">Oxidoreductase</keyword>
<dbReference type="PANTHER" id="PTHR45934">
    <property type="entry name" value="FAD/NAD(P)-BINDING OXIDOREDUCTASE FAMILY PROTEIN"/>
    <property type="match status" value="1"/>
</dbReference>
<evidence type="ECO:0000256" key="3">
    <source>
        <dbReference type="ARBA" id="ARBA00024018"/>
    </source>
</evidence>
<dbReference type="PANTHER" id="PTHR45934:SF20">
    <property type="entry name" value="MONOOXYGENASE 2-RELATED"/>
    <property type="match status" value="1"/>
</dbReference>
<proteinExistence type="inferred from homology"/>
<keyword evidence="6" id="KW-1185">Reference proteome</keyword>
<evidence type="ECO:0000259" key="4">
    <source>
        <dbReference type="Pfam" id="PF01494"/>
    </source>
</evidence>
<evidence type="ECO:0000256" key="2">
    <source>
        <dbReference type="ARBA" id="ARBA00023033"/>
    </source>
</evidence>